<dbReference type="CDD" id="cd06577">
    <property type="entry name" value="PASTA_pknB"/>
    <property type="match status" value="2"/>
</dbReference>
<dbReference type="InterPro" id="IPR011009">
    <property type="entry name" value="Kinase-like_dom_sf"/>
</dbReference>
<evidence type="ECO:0000256" key="4">
    <source>
        <dbReference type="ARBA" id="ARBA00022741"/>
    </source>
</evidence>
<keyword evidence="11" id="KW-0812">Transmembrane</keyword>
<keyword evidence="3" id="KW-0808">Transferase</keyword>
<dbReference type="Pfam" id="PF03793">
    <property type="entry name" value="PASTA"/>
    <property type="match status" value="3"/>
</dbReference>
<dbReference type="InterPro" id="IPR008271">
    <property type="entry name" value="Ser/Thr_kinase_AS"/>
</dbReference>
<name>A0A023CU49_9LACO</name>
<keyword evidence="4 9" id="KW-0547">Nucleotide-binding</keyword>
<dbReference type="GO" id="GO:0004674">
    <property type="term" value="F:protein serine/threonine kinase activity"/>
    <property type="evidence" value="ECO:0007669"/>
    <property type="project" value="UniProtKB-KW"/>
</dbReference>
<evidence type="ECO:0000256" key="3">
    <source>
        <dbReference type="ARBA" id="ARBA00022679"/>
    </source>
</evidence>
<dbReference type="EMBL" id="AYZF01000017">
    <property type="protein sequence ID" value="KRN05220.1"/>
    <property type="molecule type" value="Genomic_DNA"/>
</dbReference>
<protein>
    <recommendedName>
        <fullName evidence="1">non-specific serine/threonine protein kinase</fullName>
        <ecNumber evidence="1">2.7.11.1</ecNumber>
    </recommendedName>
</protein>
<comment type="catalytic activity">
    <reaction evidence="7">
        <text>L-threonyl-[protein] + ATP = O-phospho-L-threonyl-[protein] + ADP + H(+)</text>
        <dbReference type="Rhea" id="RHEA:46608"/>
        <dbReference type="Rhea" id="RHEA-COMP:11060"/>
        <dbReference type="Rhea" id="RHEA-COMP:11605"/>
        <dbReference type="ChEBI" id="CHEBI:15378"/>
        <dbReference type="ChEBI" id="CHEBI:30013"/>
        <dbReference type="ChEBI" id="CHEBI:30616"/>
        <dbReference type="ChEBI" id="CHEBI:61977"/>
        <dbReference type="ChEBI" id="CHEBI:456216"/>
        <dbReference type="EC" id="2.7.11.1"/>
    </reaction>
</comment>
<dbReference type="PROSITE" id="PS51178">
    <property type="entry name" value="PASTA"/>
    <property type="match status" value="2"/>
</dbReference>
<dbReference type="InterPro" id="IPR005543">
    <property type="entry name" value="PASTA_dom"/>
</dbReference>
<evidence type="ECO:0000256" key="2">
    <source>
        <dbReference type="ARBA" id="ARBA00022527"/>
    </source>
</evidence>
<evidence type="ECO:0000256" key="7">
    <source>
        <dbReference type="ARBA" id="ARBA00047899"/>
    </source>
</evidence>
<dbReference type="CDD" id="cd14014">
    <property type="entry name" value="STKc_PknB_like"/>
    <property type="match status" value="1"/>
</dbReference>
<gene>
    <name evidence="14" type="ORF">FD15_GL001765</name>
</gene>
<dbReference type="RefSeq" id="WP_034986594.1">
    <property type="nucleotide sequence ID" value="NZ_AYZF01000017.1"/>
</dbReference>
<dbReference type="InterPro" id="IPR017441">
    <property type="entry name" value="Protein_kinase_ATP_BS"/>
</dbReference>
<dbReference type="PROSITE" id="PS00107">
    <property type="entry name" value="PROTEIN_KINASE_ATP"/>
    <property type="match status" value="1"/>
</dbReference>
<dbReference type="PATRIC" id="fig|1423806.3.peg.1797"/>
<keyword evidence="11" id="KW-0472">Membrane</keyword>
<dbReference type="SMART" id="SM00740">
    <property type="entry name" value="PASTA"/>
    <property type="match status" value="3"/>
</dbReference>
<proteinExistence type="predicted"/>
<dbReference type="Gene3D" id="3.30.200.20">
    <property type="entry name" value="Phosphorylase Kinase, domain 1"/>
    <property type="match status" value="1"/>
</dbReference>
<dbReference type="STRING" id="1423806.FD15_GL001765"/>
<keyword evidence="15" id="KW-1185">Reference proteome</keyword>
<dbReference type="OrthoDB" id="9788659at2"/>
<evidence type="ECO:0000256" key="5">
    <source>
        <dbReference type="ARBA" id="ARBA00022777"/>
    </source>
</evidence>
<dbReference type="EC" id="2.7.11.1" evidence="1"/>
<sequence length="666" mass="74145">MKTGYILSGRYKIKNTLGEGGMANVYLAYDLILKREVAVKLLRLDLRDDPGAVRRFKREAISLTELAHPNIVSIYDVGEENGMQYLVMEYVQGMDLKSYIAKNFPFNYEQIISIMEQILSAVAEAHAHDIIHRDLKPQNILIDSNNQVKITDFGIALVTSEYSLTQTNTLMGSVHYLSPEQARGSTVTKQSDIYSLGIILFEMLTGRVPYQGETAVSIALKHFQNEMPSVRDFDEQIPQALENVVLHATAKLLTDRYASVTEMANDLGTALSLARSNEKKWLPEKSNDEETKILTPLREKDLKKDQKAAEDTSRNKKEKKKWSRRKKWLVFGISFLIVILLTTVTAIGLMLPRNVEIPDLRGMTEVEAKSTLKDLKLKVGSVKQRYSSKYYYGQIVASRPKEGTSVRQNSKVNIILSKGQEKFKFGDYKGQSYTTVKNKLEAKGVTVLNEKKHSNTAAKGEILGQSISKNRKVIWNDTTVTFTVSSGAKEMILRDLTGYTRKSVQDYADELGLILKVKNDAANSSSSNSSLTVSQYPAAGTSIQSGQILEITLANEAQNSSTKDSSSQSSSASSNSKSNSFDVNVAIPFDGTTQQSNPDGSKTNKIEIYLQDKDHRLSDVYETQTITKDTNVTLPFTLDNGTGGKYKIVRDGTVIAERDNITHNGN</sequence>
<comment type="catalytic activity">
    <reaction evidence="8">
        <text>L-seryl-[protein] + ATP = O-phospho-L-seryl-[protein] + ADP + H(+)</text>
        <dbReference type="Rhea" id="RHEA:17989"/>
        <dbReference type="Rhea" id="RHEA-COMP:9863"/>
        <dbReference type="Rhea" id="RHEA-COMP:11604"/>
        <dbReference type="ChEBI" id="CHEBI:15378"/>
        <dbReference type="ChEBI" id="CHEBI:29999"/>
        <dbReference type="ChEBI" id="CHEBI:30616"/>
        <dbReference type="ChEBI" id="CHEBI:83421"/>
        <dbReference type="ChEBI" id="CHEBI:456216"/>
        <dbReference type="EC" id="2.7.11.1"/>
    </reaction>
</comment>
<feature type="domain" description="PASTA" evidence="13">
    <location>
        <begin position="419"/>
        <end position="486"/>
    </location>
</feature>
<evidence type="ECO:0000256" key="9">
    <source>
        <dbReference type="PROSITE-ProRule" id="PRU10141"/>
    </source>
</evidence>
<evidence type="ECO:0000256" key="8">
    <source>
        <dbReference type="ARBA" id="ARBA00048679"/>
    </source>
</evidence>
<evidence type="ECO:0000256" key="10">
    <source>
        <dbReference type="SAM" id="MobiDB-lite"/>
    </source>
</evidence>
<feature type="region of interest" description="Disordered" evidence="10">
    <location>
        <begin position="292"/>
        <end position="318"/>
    </location>
</feature>
<feature type="transmembrane region" description="Helical" evidence="11">
    <location>
        <begin position="328"/>
        <end position="351"/>
    </location>
</feature>
<dbReference type="Gene3D" id="2.60.40.2560">
    <property type="match status" value="1"/>
</dbReference>
<feature type="region of interest" description="Disordered" evidence="10">
    <location>
        <begin position="556"/>
        <end position="579"/>
    </location>
</feature>
<dbReference type="eggNOG" id="COG0515">
    <property type="taxonomic scope" value="Bacteria"/>
</dbReference>
<dbReference type="SMART" id="SM00220">
    <property type="entry name" value="S_TKc"/>
    <property type="match status" value="1"/>
</dbReference>
<dbReference type="NCBIfam" id="NF033483">
    <property type="entry name" value="PknB_PASTA_kin"/>
    <property type="match status" value="1"/>
</dbReference>
<dbReference type="Pfam" id="PF00069">
    <property type="entry name" value="Pkinase"/>
    <property type="match status" value="1"/>
</dbReference>
<keyword evidence="5 14" id="KW-0418">Kinase</keyword>
<feature type="compositionally biased region" description="Low complexity" evidence="10">
    <location>
        <begin position="557"/>
        <end position="579"/>
    </location>
</feature>
<dbReference type="GO" id="GO:0005524">
    <property type="term" value="F:ATP binding"/>
    <property type="evidence" value="ECO:0007669"/>
    <property type="project" value="UniProtKB-UniRule"/>
</dbReference>
<dbReference type="InterPro" id="IPR000719">
    <property type="entry name" value="Prot_kinase_dom"/>
</dbReference>
<evidence type="ECO:0000256" key="11">
    <source>
        <dbReference type="SAM" id="Phobius"/>
    </source>
</evidence>
<dbReference type="AlphaFoldDB" id="A0A023CU49"/>
<evidence type="ECO:0000259" key="13">
    <source>
        <dbReference type="PROSITE" id="PS51178"/>
    </source>
</evidence>
<dbReference type="Gene3D" id="1.10.510.10">
    <property type="entry name" value="Transferase(Phosphotransferase) domain 1"/>
    <property type="match status" value="1"/>
</dbReference>
<evidence type="ECO:0000256" key="1">
    <source>
        <dbReference type="ARBA" id="ARBA00012513"/>
    </source>
</evidence>
<feature type="binding site" evidence="9">
    <location>
        <position position="40"/>
    </location>
    <ligand>
        <name>ATP</name>
        <dbReference type="ChEBI" id="CHEBI:30616"/>
    </ligand>
</feature>
<dbReference type="Gene3D" id="3.30.10.20">
    <property type="match status" value="2"/>
</dbReference>
<dbReference type="SUPFAM" id="SSF56112">
    <property type="entry name" value="Protein kinase-like (PK-like)"/>
    <property type="match status" value="1"/>
</dbReference>
<dbReference type="PROSITE" id="PS00108">
    <property type="entry name" value="PROTEIN_KINASE_ST"/>
    <property type="match status" value="1"/>
</dbReference>
<keyword evidence="6 9" id="KW-0067">ATP-binding</keyword>
<feature type="domain" description="PASTA" evidence="13">
    <location>
        <begin position="351"/>
        <end position="418"/>
    </location>
</feature>
<dbReference type="PANTHER" id="PTHR43289">
    <property type="entry name" value="MITOGEN-ACTIVATED PROTEIN KINASE KINASE KINASE 20-RELATED"/>
    <property type="match status" value="1"/>
</dbReference>
<comment type="caution">
    <text evidence="14">The sequence shown here is derived from an EMBL/GenBank/DDBJ whole genome shotgun (WGS) entry which is preliminary data.</text>
</comment>
<organism evidence="14 15">
    <name type="scientific">Liquorilactobacillus sucicola DSM 21376 = JCM 15457</name>
    <dbReference type="NCBI Taxonomy" id="1423806"/>
    <lineage>
        <taxon>Bacteria</taxon>
        <taxon>Bacillati</taxon>
        <taxon>Bacillota</taxon>
        <taxon>Bacilli</taxon>
        <taxon>Lactobacillales</taxon>
        <taxon>Lactobacillaceae</taxon>
        <taxon>Liquorilactobacillus</taxon>
    </lineage>
</organism>
<dbReference type="PROSITE" id="PS50011">
    <property type="entry name" value="PROTEIN_KINASE_DOM"/>
    <property type="match status" value="1"/>
</dbReference>
<accession>A0A023CU49</accession>
<keyword evidence="2" id="KW-0723">Serine/threonine-protein kinase</keyword>
<dbReference type="PANTHER" id="PTHR43289:SF34">
    <property type="entry name" value="SERINE_THREONINE-PROTEIN KINASE YBDM-RELATED"/>
    <property type="match status" value="1"/>
</dbReference>
<evidence type="ECO:0000313" key="15">
    <source>
        <dbReference type="Proteomes" id="UP000050961"/>
    </source>
</evidence>
<evidence type="ECO:0000259" key="12">
    <source>
        <dbReference type="PROSITE" id="PS50011"/>
    </source>
</evidence>
<dbReference type="FunFam" id="1.10.510.10:FF:000021">
    <property type="entry name" value="Serine/threonine protein kinase"/>
    <property type="match status" value="1"/>
</dbReference>
<evidence type="ECO:0000313" key="14">
    <source>
        <dbReference type="EMBL" id="KRN05220.1"/>
    </source>
</evidence>
<keyword evidence="11" id="KW-1133">Transmembrane helix</keyword>
<evidence type="ECO:0000256" key="6">
    <source>
        <dbReference type="ARBA" id="ARBA00022840"/>
    </source>
</evidence>
<feature type="domain" description="Protein kinase" evidence="12">
    <location>
        <begin position="11"/>
        <end position="282"/>
    </location>
</feature>
<dbReference type="Proteomes" id="UP000050961">
    <property type="component" value="Unassembled WGS sequence"/>
</dbReference>
<dbReference type="FunFam" id="3.30.200.20:FF:000035">
    <property type="entry name" value="Serine/threonine protein kinase Stk1"/>
    <property type="match status" value="1"/>
</dbReference>
<feature type="compositionally biased region" description="Basic and acidic residues" evidence="10">
    <location>
        <begin position="292"/>
        <end position="315"/>
    </location>
</feature>
<reference evidence="14 15" key="1">
    <citation type="journal article" date="2015" name="Genome Announc.">
        <title>Expanding the biotechnology potential of lactobacilli through comparative genomics of 213 strains and associated genera.</title>
        <authorList>
            <person name="Sun Z."/>
            <person name="Harris H.M."/>
            <person name="McCann A."/>
            <person name="Guo C."/>
            <person name="Argimon S."/>
            <person name="Zhang W."/>
            <person name="Yang X."/>
            <person name="Jeffery I.B."/>
            <person name="Cooney J.C."/>
            <person name="Kagawa T.F."/>
            <person name="Liu W."/>
            <person name="Song Y."/>
            <person name="Salvetti E."/>
            <person name="Wrobel A."/>
            <person name="Rasinkangas P."/>
            <person name="Parkhill J."/>
            <person name="Rea M.C."/>
            <person name="O'Sullivan O."/>
            <person name="Ritari J."/>
            <person name="Douillard F.P."/>
            <person name="Paul Ross R."/>
            <person name="Yang R."/>
            <person name="Briner A.E."/>
            <person name="Felis G.E."/>
            <person name="de Vos W.M."/>
            <person name="Barrangou R."/>
            <person name="Klaenhammer T.R."/>
            <person name="Caufield P.W."/>
            <person name="Cui Y."/>
            <person name="Zhang H."/>
            <person name="O'Toole P.W."/>
        </authorList>
    </citation>
    <scope>NUCLEOTIDE SEQUENCE [LARGE SCALE GENOMIC DNA]</scope>
    <source>
        <strain evidence="14 15">DSM 21376</strain>
    </source>
</reference>